<dbReference type="EMBL" id="JACHWB010000001">
    <property type="protein sequence ID" value="MBB3017689.1"/>
    <property type="molecule type" value="Genomic_DNA"/>
</dbReference>
<protein>
    <submittedName>
        <fullName evidence="1">Fe-S-cluster containining protein</fullName>
    </submittedName>
</protein>
<keyword evidence="2" id="KW-1185">Reference proteome</keyword>
<accession>A0A7W4YVY9</accession>
<reference evidence="1 2" key="1">
    <citation type="submission" date="2020-08" db="EMBL/GenBank/DDBJ databases">
        <title>The Agave Microbiome: Exploring the role of microbial communities in plant adaptations to desert environments.</title>
        <authorList>
            <person name="Partida-Martinez L.P."/>
        </authorList>
    </citation>
    <scope>NUCLEOTIDE SEQUENCE [LARGE SCALE GENOMIC DNA]</scope>
    <source>
        <strain evidence="1 2">AT3.9</strain>
    </source>
</reference>
<organism evidence="1 2">
    <name type="scientific">Microvirga lupini</name>
    <dbReference type="NCBI Taxonomy" id="420324"/>
    <lineage>
        <taxon>Bacteria</taxon>
        <taxon>Pseudomonadati</taxon>
        <taxon>Pseudomonadota</taxon>
        <taxon>Alphaproteobacteria</taxon>
        <taxon>Hyphomicrobiales</taxon>
        <taxon>Methylobacteriaceae</taxon>
        <taxon>Microvirga</taxon>
    </lineage>
</organism>
<proteinExistence type="predicted"/>
<dbReference type="AlphaFoldDB" id="A0A7W4YVY9"/>
<dbReference type="Proteomes" id="UP000532010">
    <property type="component" value="Unassembled WGS sequence"/>
</dbReference>
<sequence>MGCVIEGERCTRCCEAITLKMSRSQLLAHPSSDAQFIREHWKPISKRRAKKKNPYLFQRHPRLQSAKAWRLYHCTALTSEGCGKYEDRPAVCSGYPLYGAGGLHSRPDYHPQCVEWKMIDVVQNP</sequence>
<gene>
    <name evidence="1" type="ORF">FHR70_000729</name>
</gene>
<dbReference type="RefSeq" id="WP_183447186.1">
    <property type="nucleotide sequence ID" value="NZ_JACHWB010000001.1"/>
</dbReference>
<evidence type="ECO:0000313" key="2">
    <source>
        <dbReference type="Proteomes" id="UP000532010"/>
    </source>
</evidence>
<name>A0A7W4YVY9_9HYPH</name>
<evidence type="ECO:0000313" key="1">
    <source>
        <dbReference type="EMBL" id="MBB3017689.1"/>
    </source>
</evidence>
<comment type="caution">
    <text evidence="1">The sequence shown here is derived from an EMBL/GenBank/DDBJ whole genome shotgun (WGS) entry which is preliminary data.</text>
</comment>